<reference evidence="9 11" key="2">
    <citation type="submission" date="2023-03" db="EMBL/GenBank/DDBJ databases">
        <title>Comparative genome and transcriptome analysis combination mining strategies for increasing vitamin B12 production of Ensifer adhaerens strain.</title>
        <authorList>
            <person name="Yongheng L."/>
        </authorList>
    </citation>
    <scope>NUCLEOTIDE SEQUENCE [LARGE SCALE GENOMIC DNA]</scope>
    <source>
        <strain evidence="9 11">Casida A-T305</strain>
        <plasmid evidence="9 11">unnamedA</plasmid>
    </source>
</reference>
<dbReference type="InterPro" id="IPR050638">
    <property type="entry name" value="AA-Vitamin_Transporters"/>
</dbReference>
<evidence type="ECO:0000313" key="9">
    <source>
        <dbReference type="EMBL" id="WFP93664.1"/>
    </source>
</evidence>
<evidence type="ECO:0000256" key="2">
    <source>
        <dbReference type="ARBA" id="ARBA00007362"/>
    </source>
</evidence>
<feature type="transmembrane region" description="Helical" evidence="6">
    <location>
        <begin position="190"/>
        <end position="209"/>
    </location>
</feature>
<evidence type="ECO:0000256" key="5">
    <source>
        <dbReference type="ARBA" id="ARBA00023136"/>
    </source>
</evidence>
<feature type="transmembrane region" description="Helical" evidence="6">
    <location>
        <begin position="164"/>
        <end position="183"/>
    </location>
</feature>
<evidence type="ECO:0000313" key="11">
    <source>
        <dbReference type="Proteomes" id="UP001214094"/>
    </source>
</evidence>
<feature type="domain" description="EamA" evidence="7">
    <location>
        <begin position="161"/>
        <end position="292"/>
    </location>
</feature>
<feature type="transmembrane region" description="Helical" evidence="6">
    <location>
        <begin position="104"/>
        <end position="126"/>
    </location>
</feature>
<dbReference type="EMBL" id="CP098808">
    <property type="protein sequence ID" value="USJ26277.1"/>
    <property type="molecule type" value="Genomic_DNA"/>
</dbReference>
<feature type="domain" description="EamA" evidence="7">
    <location>
        <begin position="16"/>
        <end position="149"/>
    </location>
</feature>
<dbReference type="Pfam" id="PF00892">
    <property type="entry name" value="EamA"/>
    <property type="match status" value="2"/>
</dbReference>
<feature type="transmembrane region" description="Helical" evidence="6">
    <location>
        <begin position="254"/>
        <end position="271"/>
    </location>
</feature>
<keyword evidence="3 6" id="KW-0812">Transmembrane</keyword>
<keyword evidence="5 6" id="KW-0472">Membrane</keyword>
<protein>
    <submittedName>
        <fullName evidence="8">DMT family transporter</fullName>
    </submittedName>
</protein>
<dbReference type="RefSeq" id="WP_234798795.1">
    <property type="nucleotide sequence ID" value="NZ_CP015881.1"/>
</dbReference>
<keyword evidence="11" id="KW-1185">Reference proteome</keyword>
<dbReference type="Proteomes" id="UP001214094">
    <property type="component" value="Plasmid unnamedA"/>
</dbReference>
<evidence type="ECO:0000256" key="1">
    <source>
        <dbReference type="ARBA" id="ARBA00004141"/>
    </source>
</evidence>
<dbReference type="InterPro" id="IPR037185">
    <property type="entry name" value="EmrE-like"/>
</dbReference>
<comment type="subcellular location">
    <subcellularLocation>
        <location evidence="1">Membrane</location>
        <topology evidence="1">Multi-pass membrane protein</topology>
    </subcellularLocation>
</comment>
<gene>
    <name evidence="8" type="ORF">NE863_20130</name>
    <name evidence="9" type="ORF">P4B07_20720</name>
</gene>
<dbReference type="Proteomes" id="UP001055460">
    <property type="component" value="Plasmid pA"/>
</dbReference>
<dbReference type="GO" id="GO:0016020">
    <property type="term" value="C:membrane"/>
    <property type="evidence" value="ECO:0007669"/>
    <property type="project" value="UniProtKB-SubCell"/>
</dbReference>
<dbReference type="AlphaFoldDB" id="A0A9Q8YE02"/>
<evidence type="ECO:0000313" key="8">
    <source>
        <dbReference type="EMBL" id="USJ26277.1"/>
    </source>
</evidence>
<dbReference type="EMBL" id="CP121309">
    <property type="protein sequence ID" value="WFP93664.1"/>
    <property type="molecule type" value="Genomic_DNA"/>
</dbReference>
<feature type="transmembrane region" description="Helical" evidence="6">
    <location>
        <begin position="277"/>
        <end position="295"/>
    </location>
</feature>
<feature type="transmembrane region" description="Helical" evidence="6">
    <location>
        <begin position="133"/>
        <end position="152"/>
    </location>
</feature>
<evidence type="ECO:0000256" key="6">
    <source>
        <dbReference type="SAM" id="Phobius"/>
    </source>
</evidence>
<evidence type="ECO:0000256" key="4">
    <source>
        <dbReference type="ARBA" id="ARBA00022989"/>
    </source>
</evidence>
<dbReference type="InterPro" id="IPR000620">
    <property type="entry name" value="EamA_dom"/>
</dbReference>
<proteinExistence type="inferred from homology"/>
<dbReference type="GeneID" id="29521442"/>
<evidence type="ECO:0000256" key="3">
    <source>
        <dbReference type="ARBA" id="ARBA00022692"/>
    </source>
</evidence>
<keyword evidence="8" id="KW-0614">Plasmid</keyword>
<accession>A0A9Q8YE02</accession>
<dbReference type="PANTHER" id="PTHR32322:SF2">
    <property type="entry name" value="EAMA DOMAIN-CONTAINING PROTEIN"/>
    <property type="match status" value="1"/>
</dbReference>
<keyword evidence="4 6" id="KW-1133">Transmembrane helix</keyword>
<organism evidence="8 10">
    <name type="scientific">Ensifer adhaerens</name>
    <name type="common">Sinorhizobium morelense</name>
    <dbReference type="NCBI Taxonomy" id="106592"/>
    <lineage>
        <taxon>Bacteria</taxon>
        <taxon>Pseudomonadati</taxon>
        <taxon>Pseudomonadota</taxon>
        <taxon>Alphaproteobacteria</taxon>
        <taxon>Hyphomicrobiales</taxon>
        <taxon>Rhizobiaceae</taxon>
        <taxon>Sinorhizobium/Ensifer group</taxon>
        <taxon>Ensifer</taxon>
    </lineage>
</organism>
<geneLocation type="plasmid" evidence="8 10">
    <name>pA</name>
</geneLocation>
<name>A0A9Q8YE02_ENSAD</name>
<dbReference type="SUPFAM" id="SSF103481">
    <property type="entry name" value="Multidrug resistance efflux transporter EmrE"/>
    <property type="match status" value="2"/>
</dbReference>
<sequence length="298" mass="31301">MQSVTMGEGDRSRRLAIWAGVAVVAITTLQFVAARFSLREHLTAADIVTLRFSGAALAFLPVFLSVGLPKLMQLGWRKATVLALLTGLPYPLIINQGLSLAPVAHAAALSPAVIVFFSFLFSRLVFKDKASGTRLAGVATVIAGLFLFVLQSGVADAGTLRGDLLFAVSGLMFATFAVLVRLWSVDAVTATIAVVFFSCLPLPLLHILAPSGLAAASFTEIATQFVIQGFLAGALASVLYTYVIRQLGPQPASLFMPCVPVTTTAAGVVVLGEVPTLLQVVAIAVITFGMVFPILKRA</sequence>
<reference evidence="8" key="1">
    <citation type="submission" date="2022-06" db="EMBL/GenBank/DDBJ databases">
        <title>Physiological and biochemical characterization and genomic elucidation of a strain of the genus Ensifer adhaerens M8 that combines arsenic oxidation and chromium reduction.</title>
        <authorList>
            <person name="Li X."/>
            <person name="Yu c."/>
        </authorList>
    </citation>
    <scope>NUCLEOTIDE SEQUENCE</scope>
    <source>
        <strain evidence="8">M8</strain>
        <plasmid evidence="8">pA</plasmid>
    </source>
</reference>
<feature type="transmembrane region" description="Helical" evidence="6">
    <location>
        <begin position="48"/>
        <end position="68"/>
    </location>
</feature>
<feature type="transmembrane region" description="Helical" evidence="6">
    <location>
        <begin position="221"/>
        <end position="242"/>
    </location>
</feature>
<feature type="transmembrane region" description="Helical" evidence="6">
    <location>
        <begin position="15"/>
        <end position="36"/>
    </location>
</feature>
<evidence type="ECO:0000313" key="10">
    <source>
        <dbReference type="Proteomes" id="UP001055460"/>
    </source>
</evidence>
<comment type="similarity">
    <text evidence="2">Belongs to the EamA transporter family.</text>
</comment>
<dbReference type="PANTHER" id="PTHR32322">
    <property type="entry name" value="INNER MEMBRANE TRANSPORTER"/>
    <property type="match status" value="1"/>
</dbReference>
<geneLocation type="plasmid" evidence="9 11">
    <name>unnamedA</name>
</geneLocation>
<evidence type="ECO:0000259" key="7">
    <source>
        <dbReference type="Pfam" id="PF00892"/>
    </source>
</evidence>